<protein>
    <submittedName>
        <fullName evidence="3">5'-nucleotidase C-terminal domain-containing protein</fullName>
    </submittedName>
</protein>
<sequence>MNQLRTFFLLALCSAPLWVSAQNFEVKSIRGERYEITSALDASIPKEARDFLAPYKQKVDSMMCPVLGESASYMRSFRPESPLSNLIADILRVEAEDVVGKPVDLAVCNIGGIRSALPKGPVTVGDILEIAPFENMYCVVTLSGEHLLELFSQIAAVKGEGVSGIQLKVSREGKLLQATVAGKPVDPKRKYRIATLDYLSEGNDKLYAFKKASYVETTTLPVREVLMSYIKEQARKGLKVDAKIEGRITVEEYENKN</sequence>
<evidence type="ECO:0000313" key="4">
    <source>
        <dbReference type="Proteomes" id="UP000823865"/>
    </source>
</evidence>
<reference evidence="3" key="1">
    <citation type="journal article" date="2021" name="PeerJ">
        <title>Extensive microbial diversity within the chicken gut microbiome revealed by metagenomics and culture.</title>
        <authorList>
            <person name="Gilroy R."/>
            <person name="Ravi A."/>
            <person name="Getino M."/>
            <person name="Pursley I."/>
            <person name="Horton D.L."/>
            <person name="Alikhan N.F."/>
            <person name="Baker D."/>
            <person name="Gharbi K."/>
            <person name="Hall N."/>
            <person name="Watson M."/>
            <person name="Adriaenssens E.M."/>
            <person name="Foster-Nyarko E."/>
            <person name="Jarju S."/>
            <person name="Secka A."/>
            <person name="Antonio M."/>
            <person name="Oren A."/>
            <person name="Chaudhuri R.R."/>
            <person name="La Ragione R."/>
            <person name="Hildebrand F."/>
            <person name="Pallen M.J."/>
        </authorList>
    </citation>
    <scope>NUCLEOTIDE SEQUENCE</scope>
    <source>
        <strain evidence="3">G3-2149</strain>
    </source>
</reference>
<dbReference type="PANTHER" id="PTHR11575:SF24">
    <property type="entry name" value="5'-NUCLEOTIDASE"/>
    <property type="match status" value="1"/>
</dbReference>
<feature type="domain" description="5'-Nucleotidase C-terminal" evidence="2">
    <location>
        <begin position="76"/>
        <end position="210"/>
    </location>
</feature>
<dbReference type="AlphaFoldDB" id="A0A9E2L7P8"/>
<reference evidence="3" key="2">
    <citation type="submission" date="2021-04" db="EMBL/GenBank/DDBJ databases">
        <authorList>
            <person name="Gilroy R."/>
        </authorList>
    </citation>
    <scope>NUCLEOTIDE SEQUENCE</scope>
    <source>
        <strain evidence="3">G3-2149</strain>
    </source>
</reference>
<dbReference type="PANTHER" id="PTHR11575">
    <property type="entry name" value="5'-NUCLEOTIDASE-RELATED"/>
    <property type="match status" value="1"/>
</dbReference>
<gene>
    <name evidence="3" type="ORF">H9789_07535</name>
</gene>
<organism evidence="3 4">
    <name type="scientific">Candidatus Paraprevotella stercoravium</name>
    <dbReference type="NCBI Taxonomy" id="2838725"/>
    <lineage>
        <taxon>Bacteria</taxon>
        <taxon>Pseudomonadati</taxon>
        <taxon>Bacteroidota</taxon>
        <taxon>Bacteroidia</taxon>
        <taxon>Bacteroidales</taxon>
        <taxon>Prevotellaceae</taxon>
        <taxon>Paraprevotella</taxon>
    </lineage>
</organism>
<dbReference type="InterPro" id="IPR006179">
    <property type="entry name" value="5_nucleotidase/apyrase"/>
</dbReference>
<comment type="caution">
    <text evidence="3">The sequence shown here is derived from an EMBL/GenBank/DDBJ whole genome shotgun (WGS) entry which is preliminary data.</text>
</comment>
<dbReference type="GO" id="GO:0009166">
    <property type="term" value="P:nucleotide catabolic process"/>
    <property type="evidence" value="ECO:0007669"/>
    <property type="project" value="InterPro"/>
</dbReference>
<dbReference type="Gene3D" id="3.90.780.10">
    <property type="entry name" value="5'-Nucleotidase, C-terminal domain"/>
    <property type="match status" value="1"/>
</dbReference>
<evidence type="ECO:0000256" key="1">
    <source>
        <dbReference type="SAM" id="SignalP"/>
    </source>
</evidence>
<keyword evidence="1" id="KW-0732">Signal</keyword>
<dbReference type="EMBL" id="JAHLFU010000161">
    <property type="protein sequence ID" value="MBU3853652.1"/>
    <property type="molecule type" value="Genomic_DNA"/>
</dbReference>
<dbReference type="InterPro" id="IPR036907">
    <property type="entry name" value="5'-Nucleotdase_C_sf"/>
</dbReference>
<dbReference type="PRINTS" id="PR01607">
    <property type="entry name" value="APYRASEFAMLY"/>
</dbReference>
<name>A0A9E2L7P8_9BACT</name>
<evidence type="ECO:0000313" key="3">
    <source>
        <dbReference type="EMBL" id="MBU3853652.1"/>
    </source>
</evidence>
<dbReference type="InterPro" id="IPR008334">
    <property type="entry name" value="5'-Nucleotdase_C"/>
</dbReference>
<proteinExistence type="predicted"/>
<evidence type="ECO:0000259" key="2">
    <source>
        <dbReference type="Pfam" id="PF02872"/>
    </source>
</evidence>
<dbReference type="Proteomes" id="UP000823865">
    <property type="component" value="Unassembled WGS sequence"/>
</dbReference>
<accession>A0A9E2L7P8</accession>
<dbReference type="GO" id="GO:0016787">
    <property type="term" value="F:hydrolase activity"/>
    <property type="evidence" value="ECO:0007669"/>
    <property type="project" value="InterPro"/>
</dbReference>
<dbReference type="SUPFAM" id="SSF55816">
    <property type="entry name" value="5'-nucleotidase (syn. UDP-sugar hydrolase), C-terminal domain"/>
    <property type="match status" value="1"/>
</dbReference>
<feature type="signal peptide" evidence="1">
    <location>
        <begin position="1"/>
        <end position="21"/>
    </location>
</feature>
<feature type="chain" id="PRO_5039021597" evidence="1">
    <location>
        <begin position="22"/>
        <end position="257"/>
    </location>
</feature>
<dbReference type="Pfam" id="PF02872">
    <property type="entry name" value="5_nucleotid_C"/>
    <property type="match status" value="1"/>
</dbReference>